<dbReference type="CDD" id="cd06225">
    <property type="entry name" value="HAMP"/>
    <property type="match status" value="1"/>
</dbReference>
<dbReference type="AlphaFoldDB" id="A0A8J7DZ35"/>
<gene>
    <name evidence="21" type="ORF">IQ249_18815</name>
</gene>
<evidence type="ECO:0000256" key="6">
    <source>
        <dbReference type="ARBA" id="ARBA00022553"/>
    </source>
</evidence>
<evidence type="ECO:0000256" key="4">
    <source>
        <dbReference type="ARBA" id="ARBA00012438"/>
    </source>
</evidence>
<dbReference type="InterPro" id="IPR005467">
    <property type="entry name" value="His_kinase_dom"/>
</dbReference>
<dbReference type="Gene3D" id="3.30.450.20">
    <property type="entry name" value="PAS domain"/>
    <property type="match status" value="1"/>
</dbReference>
<dbReference type="Pfam" id="PF00512">
    <property type="entry name" value="HisKA"/>
    <property type="match status" value="1"/>
</dbReference>
<evidence type="ECO:0000256" key="7">
    <source>
        <dbReference type="ARBA" id="ARBA00022679"/>
    </source>
</evidence>
<dbReference type="PROSITE" id="PS50885">
    <property type="entry name" value="HAMP"/>
    <property type="match status" value="1"/>
</dbReference>
<keyword evidence="6 16" id="KW-0597">Phosphoprotein</keyword>
<dbReference type="SMART" id="SM00304">
    <property type="entry name" value="HAMP"/>
    <property type="match status" value="1"/>
</dbReference>
<feature type="modified residue" description="4-aspartylphosphate" evidence="16">
    <location>
        <position position="784"/>
    </location>
</feature>
<evidence type="ECO:0000256" key="2">
    <source>
        <dbReference type="ARBA" id="ARBA00004651"/>
    </source>
</evidence>
<keyword evidence="5" id="KW-1003">Cell membrane</keyword>
<evidence type="ECO:0000259" key="20">
    <source>
        <dbReference type="PROSITE" id="PS50885"/>
    </source>
</evidence>
<name>A0A8J7DZ35_9CYAN</name>
<dbReference type="Gene3D" id="6.10.340.10">
    <property type="match status" value="1"/>
</dbReference>
<feature type="transmembrane region" description="Helical" evidence="17">
    <location>
        <begin position="359"/>
        <end position="381"/>
    </location>
</feature>
<dbReference type="InterPro" id="IPR001789">
    <property type="entry name" value="Sig_transdc_resp-reg_receiver"/>
</dbReference>
<evidence type="ECO:0000256" key="16">
    <source>
        <dbReference type="PROSITE-ProRule" id="PRU00169"/>
    </source>
</evidence>
<dbReference type="InterPro" id="IPR003660">
    <property type="entry name" value="HAMP_dom"/>
</dbReference>
<dbReference type="Proteomes" id="UP000654482">
    <property type="component" value="Unassembled WGS sequence"/>
</dbReference>
<comment type="caution">
    <text evidence="21">The sequence shown here is derived from an EMBL/GenBank/DDBJ whole genome shotgun (WGS) entry which is preliminary data.</text>
</comment>
<dbReference type="SUPFAM" id="SSF52172">
    <property type="entry name" value="CheY-like"/>
    <property type="match status" value="1"/>
</dbReference>
<dbReference type="InterPro" id="IPR011006">
    <property type="entry name" value="CheY-like_superfamily"/>
</dbReference>
<dbReference type="GO" id="GO:0000155">
    <property type="term" value="F:phosphorelay sensor kinase activity"/>
    <property type="evidence" value="ECO:0007669"/>
    <property type="project" value="InterPro"/>
</dbReference>
<dbReference type="SMART" id="SM00387">
    <property type="entry name" value="HATPase_c"/>
    <property type="match status" value="1"/>
</dbReference>
<dbReference type="PANTHER" id="PTHR45339:SF1">
    <property type="entry name" value="HYBRID SIGNAL TRANSDUCTION HISTIDINE KINASE J"/>
    <property type="match status" value="1"/>
</dbReference>
<dbReference type="EC" id="2.7.13.3" evidence="4"/>
<dbReference type="PROSITE" id="PS50110">
    <property type="entry name" value="RESPONSE_REGULATORY"/>
    <property type="match status" value="1"/>
</dbReference>
<feature type="domain" description="HAMP" evidence="20">
    <location>
        <begin position="379"/>
        <end position="431"/>
    </location>
</feature>
<dbReference type="PROSITE" id="PS50109">
    <property type="entry name" value="HIS_KIN"/>
    <property type="match status" value="1"/>
</dbReference>
<dbReference type="GO" id="GO:0005524">
    <property type="term" value="F:ATP binding"/>
    <property type="evidence" value="ECO:0007669"/>
    <property type="project" value="UniProtKB-KW"/>
</dbReference>
<dbReference type="EMBL" id="JADEWZ010000034">
    <property type="protein sequence ID" value="MBE9117953.1"/>
    <property type="molecule type" value="Genomic_DNA"/>
</dbReference>
<organism evidence="21 22">
    <name type="scientific">Lusitaniella coriacea LEGE 07157</name>
    <dbReference type="NCBI Taxonomy" id="945747"/>
    <lineage>
        <taxon>Bacteria</taxon>
        <taxon>Bacillati</taxon>
        <taxon>Cyanobacteriota</taxon>
        <taxon>Cyanophyceae</taxon>
        <taxon>Spirulinales</taxon>
        <taxon>Lusitaniellaceae</taxon>
        <taxon>Lusitaniella</taxon>
    </lineage>
</organism>
<dbReference type="Pfam" id="PF00072">
    <property type="entry name" value="Response_reg"/>
    <property type="match status" value="1"/>
</dbReference>
<evidence type="ECO:0000259" key="18">
    <source>
        <dbReference type="PROSITE" id="PS50109"/>
    </source>
</evidence>
<evidence type="ECO:0000256" key="11">
    <source>
        <dbReference type="ARBA" id="ARBA00022840"/>
    </source>
</evidence>
<dbReference type="GO" id="GO:0005886">
    <property type="term" value="C:plasma membrane"/>
    <property type="evidence" value="ECO:0007669"/>
    <property type="project" value="UniProtKB-SubCell"/>
</dbReference>
<evidence type="ECO:0000259" key="19">
    <source>
        <dbReference type="PROSITE" id="PS50110"/>
    </source>
</evidence>
<dbReference type="CDD" id="cd00082">
    <property type="entry name" value="HisKA"/>
    <property type="match status" value="1"/>
</dbReference>
<dbReference type="SUPFAM" id="SSF55874">
    <property type="entry name" value="ATPase domain of HSP90 chaperone/DNA topoisomerase II/histidine kinase"/>
    <property type="match status" value="1"/>
</dbReference>
<evidence type="ECO:0000256" key="15">
    <source>
        <dbReference type="ARBA" id="ARBA00074306"/>
    </source>
</evidence>
<evidence type="ECO:0000256" key="1">
    <source>
        <dbReference type="ARBA" id="ARBA00000085"/>
    </source>
</evidence>
<proteinExistence type="inferred from homology"/>
<feature type="transmembrane region" description="Helical" evidence="17">
    <location>
        <begin position="20"/>
        <end position="44"/>
    </location>
</feature>
<evidence type="ECO:0000256" key="14">
    <source>
        <dbReference type="ARBA" id="ARBA00023136"/>
    </source>
</evidence>
<evidence type="ECO:0000256" key="17">
    <source>
        <dbReference type="SAM" id="Phobius"/>
    </source>
</evidence>
<evidence type="ECO:0000256" key="10">
    <source>
        <dbReference type="ARBA" id="ARBA00022777"/>
    </source>
</evidence>
<keyword evidence="12 17" id="KW-1133">Transmembrane helix</keyword>
<dbReference type="InterPro" id="IPR036097">
    <property type="entry name" value="HisK_dim/P_sf"/>
</dbReference>
<dbReference type="PANTHER" id="PTHR45339">
    <property type="entry name" value="HYBRID SIGNAL TRANSDUCTION HISTIDINE KINASE J"/>
    <property type="match status" value="1"/>
</dbReference>
<keyword evidence="8 17" id="KW-0812">Transmembrane</keyword>
<dbReference type="SUPFAM" id="SSF47384">
    <property type="entry name" value="Homodimeric domain of signal transducing histidine kinase"/>
    <property type="match status" value="1"/>
</dbReference>
<comment type="subcellular location">
    <subcellularLocation>
        <location evidence="2">Cell membrane</location>
        <topology evidence="2">Multi-pass membrane protein</topology>
    </subcellularLocation>
</comment>
<dbReference type="FunFam" id="3.30.565.10:FF:000010">
    <property type="entry name" value="Sensor histidine kinase RcsC"/>
    <property type="match status" value="1"/>
</dbReference>
<dbReference type="CDD" id="cd17546">
    <property type="entry name" value="REC_hyHK_CKI1_RcsC-like"/>
    <property type="match status" value="1"/>
</dbReference>
<keyword evidence="7" id="KW-0808">Transferase</keyword>
<dbReference type="Gene3D" id="3.40.50.2300">
    <property type="match status" value="1"/>
</dbReference>
<dbReference type="SMART" id="SM00448">
    <property type="entry name" value="REC"/>
    <property type="match status" value="1"/>
</dbReference>
<dbReference type="InterPro" id="IPR003594">
    <property type="entry name" value="HATPase_dom"/>
</dbReference>
<keyword evidence="9" id="KW-0547">Nucleotide-binding</keyword>
<dbReference type="CDD" id="cd12913">
    <property type="entry name" value="PDC1_MCP_like"/>
    <property type="match status" value="1"/>
</dbReference>
<evidence type="ECO:0000313" key="21">
    <source>
        <dbReference type="EMBL" id="MBE9117953.1"/>
    </source>
</evidence>
<accession>A0A8J7DZ35</accession>
<dbReference type="InterPro" id="IPR003661">
    <property type="entry name" value="HisK_dim/P_dom"/>
</dbReference>
<dbReference type="PRINTS" id="PR00344">
    <property type="entry name" value="BCTRLSENSOR"/>
</dbReference>
<evidence type="ECO:0000256" key="3">
    <source>
        <dbReference type="ARBA" id="ARBA00006402"/>
    </source>
</evidence>
<keyword evidence="13" id="KW-0902">Two-component regulatory system</keyword>
<comment type="catalytic activity">
    <reaction evidence="1">
        <text>ATP + protein L-histidine = ADP + protein N-phospho-L-histidine.</text>
        <dbReference type="EC" id="2.7.13.3"/>
    </reaction>
</comment>
<evidence type="ECO:0000256" key="13">
    <source>
        <dbReference type="ARBA" id="ARBA00023012"/>
    </source>
</evidence>
<feature type="domain" description="Response regulatory" evidence="19">
    <location>
        <begin position="735"/>
        <end position="851"/>
    </location>
</feature>
<dbReference type="InterPro" id="IPR033479">
    <property type="entry name" value="dCache_1"/>
</dbReference>
<evidence type="ECO:0000256" key="12">
    <source>
        <dbReference type="ARBA" id="ARBA00022989"/>
    </source>
</evidence>
<dbReference type="InterPro" id="IPR004358">
    <property type="entry name" value="Sig_transdc_His_kin-like_C"/>
</dbReference>
<dbReference type="Pfam" id="PF02743">
    <property type="entry name" value="dCache_1"/>
    <property type="match status" value="1"/>
</dbReference>
<dbReference type="InterPro" id="IPR036890">
    <property type="entry name" value="HATPase_C_sf"/>
</dbReference>
<keyword evidence="14 17" id="KW-0472">Membrane</keyword>
<dbReference type="FunFam" id="1.10.287.130:FF:000004">
    <property type="entry name" value="Ethylene receptor 1"/>
    <property type="match status" value="1"/>
</dbReference>
<dbReference type="SMART" id="SM00388">
    <property type="entry name" value="HisKA"/>
    <property type="match status" value="1"/>
</dbReference>
<dbReference type="SUPFAM" id="SSF158472">
    <property type="entry name" value="HAMP domain-like"/>
    <property type="match status" value="1"/>
</dbReference>
<keyword evidence="11" id="KW-0067">ATP-binding</keyword>
<dbReference type="Pfam" id="PF02518">
    <property type="entry name" value="HATPase_c"/>
    <property type="match status" value="1"/>
</dbReference>
<dbReference type="Gene3D" id="1.10.287.130">
    <property type="match status" value="1"/>
</dbReference>
<evidence type="ECO:0000256" key="8">
    <source>
        <dbReference type="ARBA" id="ARBA00022692"/>
    </source>
</evidence>
<reference evidence="21" key="1">
    <citation type="submission" date="2020-10" db="EMBL/GenBank/DDBJ databases">
        <authorList>
            <person name="Castelo-Branco R."/>
            <person name="Eusebio N."/>
            <person name="Adriana R."/>
            <person name="Vieira A."/>
            <person name="Brugerolle De Fraissinette N."/>
            <person name="Rezende De Castro R."/>
            <person name="Schneider M.P."/>
            <person name="Vasconcelos V."/>
            <person name="Leao P.N."/>
        </authorList>
    </citation>
    <scope>NUCLEOTIDE SEQUENCE</scope>
    <source>
        <strain evidence="21">LEGE 07157</strain>
    </source>
</reference>
<evidence type="ECO:0000256" key="5">
    <source>
        <dbReference type="ARBA" id="ARBA00022475"/>
    </source>
</evidence>
<feature type="domain" description="Histidine kinase" evidence="18">
    <location>
        <begin position="464"/>
        <end position="708"/>
    </location>
</feature>
<keyword evidence="10" id="KW-0418">Kinase</keyword>
<dbReference type="Gene3D" id="3.30.565.10">
    <property type="entry name" value="Histidine kinase-like ATPase, C-terminal domain"/>
    <property type="match status" value="1"/>
</dbReference>
<sequence>MPIVTIDPLKQTLAKTYRRVPLRAVLTVPLVLQIIGAVSLVGYLSFRNGQRSVEDLANQLMSEVGYRVEQHLDNYLAIPHKINQTNANAIELGILDVSDFPLAGRYFWQQLQVFEPASFIQFGSKQGDFIGAERLKNGAFAIEIKNAQTAPDKYSYAADPQGNITTERLGFKQNYDPRDRPWYKAAQKAQQPTWSEIYQFSTDTAVRLGITAVQPFYDEEGTFQGILGTDIVLSQLGDFLKTIEIGESGHIFIVERDEFLVATSKLSQPFLLDEGKAQRIKATDSDDPSIRSTVEQVQERFGRLSAIDRPQKFSFELARERQFVQIFPLSEGRGIDWLIAIVVPEDNFMERVNTNTRTTILLCLAAALLAILVSLVTARWITKPILRLNDAAKDIAKGEWDKTVTLKRKDELGQLARAFNGMASQLRESFNTLEERVEERTFELAREKEKAEVANQAKSTFLANMSHELRSPLNAILGFTQILLRSPNLNPQEQENVSIILRSGEHLLTLINQVLDLSKIEAGRIALNEKSVDLYRLLDDLEDMFQLRAEEKQLTLDFERDARVPRYIRTDEVKLRQVLINLLNNAVKFTNAGGVMLRVALSGESFEEIQSEQPPVPPNLEETEKQDGGKTVNLHFEVEDTGMGIASEELDCLFEAFVQTQAGKDSQEGTGLGLPISRKFVRLMGGEIDVRSQLERGTMFLFSIRAGVTDARALEERGKIGRRAIALEPNQPRYRILLVDDRATNRQLLVRLLNPFGFELQEAENGKNAIAIWERWKPHLIFMDMRMPVMDGYEATQRIKVTTQGNATAIVALTASVLEEEKAIILSAGCDDFMRKPFRENDIFAVMSKHIGVRYVYEDLAPQETTANGEELDAISPEKISRLPFEWANNLESALRQGDLELIATLVEQIRTEHPQFAKIVTHYAEQFEFDKILDLLAESHQERNYESDTL</sequence>
<comment type="similarity">
    <text evidence="3">In the N-terminal section; belongs to the phytochrome family.</text>
</comment>
<dbReference type="Pfam" id="PF00672">
    <property type="entry name" value="HAMP"/>
    <property type="match status" value="1"/>
</dbReference>
<keyword evidence="22" id="KW-1185">Reference proteome</keyword>
<evidence type="ECO:0000256" key="9">
    <source>
        <dbReference type="ARBA" id="ARBA00022741"/>
    </source>
</evidence>
<evidence type="ECO:0000313" key="22">
    <source>
        <dbReference type="Proteomes" id="UP000654482"/>
    </source>
</evidence>
<protein>
    <recommendedName>
        <fullName evidence="15">Circadian input-output histidine kinase CikA</fullName>
        <ecNumber evidence="4">2.7.13.3</ecNumber>
    </recommendedName>
</protein>
<dbReference type="CDD" id="cd16922">
    <property type="entry name" value="HATPase_EvgS-ArcB-TorS-like"/>
    <property type="match status" value="1"/>
</dbReference>